<feature type="compositionally biased region" description="Low complexity" evidence="1">
    <location>
        <begin position="16"/>
        <end position="26"/>
    </location>
</feature>
<dbReference type="GO" id="GO:0020037">
    <property type="term" value="F:heme binding"/>
    <property type="evidence" value="ECO:0007669"/>
    <property type="project" value="InterPro"/>
</dbReference>
<protein>
    <recommendedName>
        <fullName evidence="4">Cytochrome c domain-containing protein</fullName>
    </recommendedName>
</protein>
<name>B8DQ58_NITV9</name>
<proteinExistence type="predicted"/>
<gene>
    <name evidence="3" type="ordered locus">DvMF_1979</name>
</gene>
<dbReference type="HOGENOM" id="CLU_1501216_0_0_7"/>
<organism evidence="3">
    <name type="scientific">Nitratidesulfovibrio vulgaris (strain DSM 19637 / Miyazaki F)</name>
    <name type="common">Desulfovibrio vulgaris</name>
    <dbReference type="NCBI Taxonomy" id="883"/>
    <lineage>
        <taxon>Bacteria</taxon>
        <taxon>Pseudomonadati</taxon>
        <taxon>Thermodesulfobacteriota</taxon>
        <taxon>Desulfovibrionia</taxon>
        <taxon>Desulfovibrionales</taxon>
        <taxon>Desulfovibrionaceae</taxon>
        <taxon>Nitratidesulfovibrio</taxon>
    </lineage>
</organism>
<evidence type="ECO:0000256" key="2">
    <source>
        <dbReference type="SAM" id="Phobius"/>
    </source>
</evidence>
<dbReference type="InterPro" id="IPR036909">
    <property type="entry name" value="Cyt_c-like_dom_sf"/>
</dbReference>
<dbReference type="GO" id="GO:0009055">
    <property type="term" value="F:electron transfer activity"/>
    <property type="evidence" value="ECO:0007669"/>
    <property type="project" value="InterPro"/>
</dbReference>
<evidence type="ECO:0000313" key="3">
    <source>
        <dbReference type="EMBL" id="ACL08922.1"/>
    </source>
</evidence>
<feature type="transmembrane region" description="Helical" evidence="2">
    <location>
        <begin position="80"/>
        <end position="102"/>
    </location>
</feature>
<dbReference type="EMBL" id="CP001197">
    <property type="protein sequence ID" value="ACL08922.1"/>
    <property type="molecule type" value="Genomic_DNA"/>
</dbReference>
<keyword evidence="2" id="KW-0472">Membrane</keyword>
<feature type="compositionally biased region" description="Basic and acidic residues" evidence="1">
    <location>
        <begin position="27"/>
        <end position="36"/>
    </location>
</feature>
<sequence length="179" mass="18636">MPHVRRAPRANPPHAPLHAPHAAAHVAAHDVRHAFREPSGPHGPHTAGSTTGNTAAHPGECASCRAVPGDLRPHAGPSRWLGALLGPLACTVGLAVALTALLTGCGDKTPQGEAVVMRACRICHGTERICADIGKLDRAGWEKTVDRMIAGGASVTPEERTAVIDWLSTRKPGDKPLCP</sequence>
<dbReference type="KEGG" id="dvm:DvMF_1979"/>
<evidence type="ECO:0008006" key="4">
    <source>
        <dbReference type="Google" id="ProtNLM"/>
    </source>
</evidence>
<evidence type="ECO:0000256" key="1">
    <source>
        <dbReference type="SAM" id="MobiDB-lite"/>
    </source>
</evidence>
<keyword evidence="2" id="KW-0812">Transmembrane</keyword>
<accession>B8DQ58</accession>
<keyword evidence="2" id="KW-1133">Transmembrane helix</keyword>
<dbReference type="STRING" id="883.DvMF_1979"/>
<reference evidence="3" key="1">
    <citation type="submission" date="2008-10" db="EMBL/GenBank/DDBJ databases">
        <title>Complete sequence of Desulfovibrio vulgaris str. 'Miyazaki F'.</title>
        <authorList>
            <person name="Lucas S."/>
            <person name="Copeland A."/>
            <person name="Lapidus A."/>
            <person name="Glavina del Rio T."/>
            <person name="Dalin E."/>
            <person name="Tice H."/>
            <person name="Bruce D."/>
            <person name="Goodwin L."/>
            <person name="Pitluck S."/>
            <person name="Sims D."/>
            <person name="Brettin T."/>
            <person name="Detter J.C."/>
            <person name="Han C."/>
            <person name="Larimer F."/>
            <person name="Land M."/>
            <person name="Hauser L."/>
            <person name="Kyrpides N."/>
            <person name="Mikhailova N."/>
            <person name="Hazen T.C."/>
            <person name="Richardson P."/>
        </authorList>
    </citation>
    <scope>NUCLEOTIDE SEQUENCE</scope>
    <source>
        <strain evidence="3">Miyazaki F</strain>
    </source>
</reference>
<feature type="region of interest" description="Disordered" evidence="1">
    <location>
        <begin position="1"/>
        <end position="55"/>
    </location>
</feature>
<dbReference type="SUPFAM" id="SSF46626">
    <property type="entry name" value="Cytochrome c"/>
    <property type="match status" value="1"/>
</dbReference>
<dbReference type="AlphaFoldDB" id="B8DQ58"/>
<dbReference type="Gene3D" id="1.10.760.10">
    <property type="entry name" value="Cytochrome c-like domain"/>
    <property type="match status" value="1"/>
</dbReference>